<dbReference type="AlphaFoldDB" id="A0AAV9XL03"/>
<feature type="transmembrane region" description="Helical" evidence="1">
    <location>
        <begin position="94"/>
        <end position="113"/>
    </location>
</feature>
<keyword evidence="1" id="KW-0812">Transmembrane</keyword>
<keyword evidence="1" id="KW-1133">Transmembrane helix</keyword>
<keyword evidence="1" id="KW-0472">Membrane</keyword>
<gene>
    <name evidence="3" type="ORF">TWF694_006587</name>
</gene>
<sequence length="696" mass="78340">MLKYGLSAAQVATVLWMIGMLPGADAYAYDADSCCMQAYLLNRSRTDLPWEVCLSKYRNSTDSMPLITATLGFCKQNCGATSAFNTKLEWLQPLTTWIFPMLVLLANLPVGDLPMRFIIQYRILEYVNVLWPYIEWVSVLGDPASAFCAAYSTLVKDFVCSYFLLRASHKKLDPLDKSLIGLGMVASRTRPEEYTLSSFIPLAFSRLISEVLMNPEVTATPQLRDRLFSLKNVFDNKDLKLVLSPAKSRDMLDQFEVSDTEGKTLRAQLQALEGLLEETPQTPAILYSPKTEKQLAFPSITEATEEVPDLLAVVKDVNIIWTDTPLGKVVPERTEIEKVAPKKPIDPNLAEEPERIFPSTSIKHVIQAIRRSRDNFLTSVAFPMVLVFANIINTFSTAYKDLGDEDTAQGIAYGTWYMWILILSVFSNTTASSARTKFVRDALRTSAGIREKQIYVESVMSRNIYGNNANWFMWLEDAGVPTMFRVGILGPGDKPSRLGGITHFVWYVIWQFVGWLWVAFACANAAAVAFTTPTVGVGCRTFNHVLYAGGTLLAALLRVFKREAFERRDAYPTEERRQNEKSLSRRAQMVFAVLYHTVCTVNVLILSLGTLFQISGLYNNCKCQALFGDDDAIIDVTKYTPKSIQNATRYWLSMAYVAYTTAWVACGLAICTRAFVTWILDINFGDEDEEEEEEER</sequence>
<evidence type="ECO:0000256" key="1">
    <source>
        <dbReference type="SAM" id="Phobius"/>
    </source>
</evidence>
<feature type="transmembrane region" description="Helical" evidence="1">
    <location>
        <begin position="589"/>
        <end position="612"/>
    </location>
</feature>
<protein>
    <recommendedName>
        <fullName evidence="5">Transmembrane protein</fullName>
    </recommendedName>
</protein>
<reference evidence="3 4" key="1">
    <citation type="submission" date="2019-10" db="EMBL/GenBank/DDBJ databases">
        <authorList>
            <person name="Palmer J.M."/>
        </authorList>
    </citation>
    <scope>NUCLEOTIDE SEQUENCE [LARGE SCALE GENOMIC DNA]</scope>
    <source>
        <strain evidence="3 4">TWF694</strain>
    </source>
</reference>
<keyword evidence="4" id="KW-1185">Reference proteome</keyword>
<comment type="caution">
    <text evidence="3">The sequence shown here is derived from an EMBL/GenBank/DDBJ whole genome shotgun (WGS) entry which is preliminary data.</text>
</comment>
<evidence type="ECO:0000313" key="3">
    <source>
        <dbReference type="EMBL" id="KAK6542644.1"/>
    </source>
</evidence>
<feature type="transmembrane region" description="Helical" evidence="1">
    <location>
        <begin position="650"/>
        <end position="671"/>
    </location>
</feature>
<feature type="transmembrane region" description="Helical" evidence="1">
    <location>
        <begin position="542"/>
        <end position="560"/>
    </location>
</feature>
<evidence type="ECO:0000313" key="4">
    <source>
        <dbReference type="Proteomes" id="UP001365542"/>
    </source>
</evidence>
<feature type="transmembrane region" description="Helical" evidence="1">
    <location>
        <begin position="504"/>
        <end position="530"/>
    </location>
</feature>
<organism evidence="3 4">
    <name type="scientific">Orbilia ellipsospora</name>
    <dbReference type="NCBI Taxonomy" id="2528407"/>
    <lineage>
        <taxon>Eukaryota</taxon>
        <taxon>Fungi</taxon>
        <taxon>Dikarya</taxon>
        <taxon>Ascomycota</taxon>
        <taxon>Pezizomycotina</taxon>
        <taxon>Orbiliomycetes</taxon>
        <taxon>Orbiliales</taxon>
        <taxon>Orbiliaceae</taxon>
        <taxon>Orbilia</taxon>
    </lineage>
</organism>
<feature type="signal peptide" evidence="2">
    <location>
        <begin position="1"/>
        <end position="26"/>
    </location>
</feature>
<dbReference type="EMBL" id="JAVHJO010000002">
    <property type="protein sequence ID" value="KAK6542644.1"/>
    <property type="molecule type" value="Genomic_DNA"/>
</dbReference>
<evidence type="ECO:0000256" key="2">
    <source>
        <dbReference type="SAM" id="SignalP"/>
    </source>
</evidence>
<accession>A0AAV9XL03</accession>
<keyword evidence="2" id="KW-0732">Signal</keyword>
<feature type="chain" id="PRO_5043474519" description="Transmembrane protein" evidence="2">
    <location>
        <begin position="27"/>
        <end position="696"/>
    </location>
</feature>
<proteinExistence type="predicted"/>
<dbReference type="Proteomes" id="UP001365542">
    <property type="component" value="Unassembled WGS sequence"/>
</dbReference>
<evidence type="ECO:0008006" key="5">
    <source>
        <dbReference type="Google" id="ProtNLM"/>
    </source>
</evidence>
<name>A0AAV9XL03_9PEZI</name>
<feature type="transmembrane region" description="Helical" evidence="1">
    <location>
        <begin position="416"/>
        <end position="434"/>
    </location>
</feature>
<feature type="transmembrane region" description="Helical" evidence="1">
    <location>
        <begin position="376"/>
        <end position="396"/>
    </location>
</feature>